<dbReference type="InterPro" id="IPR000073">
    <property type="entry name" value="AB_hydrolase_1"/>
</dbReference>
<evidence type="ECO:0000256" key="1">
    <source>
        <dbReference type="ARBA" id="ARBA00022801"/>
    </source>
</evidence>
<keyword evidence="4" id="KW-1185">Reference proteome</keyword>
<dbReference type="SUPFAM" id="SSF53474">
    <property type="entry name" value="alpha/beta-Hydrolases"/>
    <property type="match status" value="1"/>
</dbReference>
<comment type="caution">
    <text evidence="3">The sequence shown here is derived from an EMBL/GenBank/DDBJ whole genome shotgun (WGS) entry which is preliminary data.</text>
</comment>
<accession>A0ABP7ZTD2</accession>
<dbReference type="Proteomes" id="UP001500167">
    <property type="component" value="Unassembled WGS sequence"/>
</dbReference>
<dbReference type="EMBL" id="BAAAZK010000002">
    <property type="protein sequence ID" value="GAA4169579.1"/>
    <property type="molecule type" value="Genomic_DNA"/>
</dbReference>
<organism evidence="3 4">
    <name type="scientific">Sphingobacterium ginsenosidimutans</name>
    <dbReference type="NCBI Taxonomy" id="687845"/>
    <lineage>
        <taxon>Bacteria</taxon>
        <taxon>Pseudomonadati</taxon>
        <taxon>Bacteroidota</taxon>
        <taxon>Sphingobacteriia</taxon>
        <taxon>Sphingobacteriales</taxon>
        <taxon>Sphingobacteriaceae</taxon>
        <taxon>Sphingobacterium</taxon>
    </lineage>
</organism>
<dbReference type="Pfam" id="PF00561">
    <property type="entry name" value="Abhydrolase_1"/>
    <property type="match status" value="2"/>
</dbReference>
<dbReference type="PANTHER" id="PTHR46118">
    <property type="entry name" value="PROTEIN ABHD11"/>
    <property type="match status" value="1"/>
</dbReference>
<reference evidence="4" key="1">
    <citation type="journal article" date="2019" name="Int. J. Syst. Evol. Microbiol.">
        <title>The Global Catalogue of Microorganisms (GCM) 10K type strain sequencing project: providing services to taxonomists for standard genome sequencing and annotation.</title>
        <authorList>
            <consortium name="The Broad Institute Genomics Platform"/>
            <consortium name="The Broad Institute Genome Sequencing Center for Infectious Disease"/>
            <person name="Wu L."/>
            <person name="Ma J."/>
        </authorList>
    </citation>
    <scope>NUCLEOTIDE SEQUENCE [LARGE SCALE GENOMIC DNA]</scope>
    <source>
        <strain evidence="4">JCM 16722</strain>
    </source>
</reference>
<dbReference type="PANTHER" id="PTHR46118:SF4">
    <property type="entry name" value="PROTEIN ABHD11"/>
    <property type="match status" value="1"/>
</dbReference>
<protein>
    <submittedName>
        <fullName evidence="3">Alpha/beta fold hydrolase</fullName>
    </submittedName>
</protein>
<feature type="domain" description="AB hydrolase-1" evidence="2">
    <location>
        <begin position="208"/>
        <end position="275"/>
    </location>
</feature>
<sequence>MIRRDVLAILAIENGPYKATSIRLKERNIVKELLHSKIYGAENGGTPLVVLHGLFGMADNWGSFGRSFGEKRQIHLLDLRNHGRSFHSDGMSVEEMVEDLGAYIASIGAEKVLLLGHSLGGKVAMQFAIEHPEQVEKLIIADIAPKAYPPHHEDIFNALCAVDINSMDNRKDVQTKLESYLDDPGVIQFLLKNVYIKEDRKLGWRFNLDVLQRKYADFITIGVKAGIYTGPTLFLAGEKSRYILPEDKIKIKEQFPDVSFETIPNAGHWVQAENPQAFDAFVAAFLDQ</sequence>
<proteinExistence type="predicted"/>
<dbReference type="PRINTS" id="PR00111">
    <property type="entry name" value="ABHYDROLASE"/>
</dbReference>
<dbReference type="Gene3D" id="3.40.50.1820">
    <property type="entry name" value="alpha/beta hydrolase"/>
    <property type="match status" value="1"/>
</dbReference>
<dbReference type="GO" id="GO:0016787">
    <property type="term" value="F:hydrolase activity"/>
    <property type="evidence" value="ECO:0007669"/>
    <property type="project" value="UniProtKB-KW"/>
</dbReference>
<evidence type="ECO:0000313" key="3">
    <source>
        <dbReference type="EMBL" id="GAA4169579.1"/>
    </source>
</evidence>
<keyword evidence="1 3" id="KW-0378">Hydrolase</keyword>
<feature type="domain" description="AB hydrolase-1" evidence="2">
    <location>
        <begin position="47"/>
        <end position="146"/>
    </location>
</feature>
<name>A0ABP7ZTD2_9SPHI</name>
<evidence type="ECO:0000259" key="2">
    <source>
        <dbReference type="Pfam" id="PF00561"/>
    </source>
</evidence>
<gene>
    <name evidence="3" type="ORF">GCM10022218_06670</name>
</gene>
<evidence type="ECO:0000313" key="4">
    <source>
        <dbReference type="Proteomes" id="UP001500167"/>
    </source>
</evidence>
<dbReference type="InterPro" id="IPR029058">
    <property type="entry name" value="AB_hydrolase_fold"/>
</dbReference>